<keyword evidence="3" id="KW-0328">Glycosyltransferase</keyword>
<dbReference type="InterPro" id="IPR029044">
    <property type="entry name" value="Nucleotide-diphossugar_trans"/>
</dbReference>
<reference evidence="3" key="1">
    <citation type="submission" date="2022-05" db="EMBL/GenBank/DDBJ databases">
        <title>Sphingomonas sp. strain RP10 Genome sequencing and assembly.</title>
        <authorList>
            <person name="Kim I."/>
        </authorList>
    </citation>
    <scope>NUCLEOTIDE SEQUENCE</scope>
    <source>
        <strain evidence="3">RP10</strain>
    </source>
</reference>
<proteinExistence type="predicted"/>
<dbReference type="AlphaFoldDB" id="A0A9X2KRL5"/>
<dbReference type="InterPro" id="IPR001173">
    <property type="entry name" value="Glyco_trans_2-like"/>
</dbReference>
<dbReference type="SUPFAM" id="SSF53448">
    <property type="entry name" value="Nucleotide-diphospho-sugar transferases"/>
    <property type="match status" value="1"/>
</dbReference>
<evidence type="ECO:0000259" key="2">
    <source>
        <dbReference type="Pfam" id="PF00535"/>
    </source>
</evidence>
<evidence type="ECO:0000313" key="4">
    <source>
        <dbReference type="Proteomes" id="UP001139486"/>
    </source>
</evidence>
<keyword evidence="4" id="KW-1185">Reference proteome</keyword>
<sequence>MALSRPDRDDDGAGGGTGRAAAARTVKPDVTLLVCTRDRAASLAATLASISRAIDAAPDCTVEVVLVDNGSTDDTPRLLAEWHATQPFPVHLLHEARPGLARARNRGLAKASGRIVAMTDDDCVLHPDYVAALVRAFGEVAAPAIIGGRILLGDPADLPVTVKLEDHPMVAAPGAFPGGFVMGANLAFTADVPALVGRFDERFGAGAPFVAAEDTDFLFRAQGLGIALRYDPRFVVDHHHGRRDPAEETALLAGYGFGDGALYAKHRRDPRILRAILRDLADLRRDLTDPVTTHTGIRAFYTFRLRHKIRGMLGYWRHRARRPKGWLVRF</sequence>
<dbReference type="Proteomes" id="UP001139486">
    <property type="component" value="Unassembled WGS sequence"/>
</dbReference>
<dbReference type="EMBL" id="JAMLDY010000021">
    <property type="protein sequence ID" value="MCP3736150.1"/>
    <property type="molecule type" value="Genomic_DNA"/>
</dbReference>
<feature type="domain" description="Glycosyltransferase 2-like" evidence="2">
    <location>
        <begin position="32"/>
        <end position="149"/>
    </location>
</feature>
<dbReference type="InterPro" id="IPR050834">
    <property type="entry name" value="Glycosyltransf_2"/>
</dbReference>
<dbReference type="PANTHER" id="PTHR43685:SF3">
    <property type="entry name" value="SLR2126 PROTEIN"/>
    <property type="match status" value="1"/>
</dbReference>
<gene>
    <name evidence="3" type="ORF">M9979_14840</name>
</gene>
<dbReference type="RefSeq" id="WP_254290143.1">
    <property type="nucleotide sequence ID" value="NZ_JAMLDY010000021.1"/>
</dbReference>
<dbReference type="Gene3D" id="3.90.550.10">
    <property type="entry name" value="Spore Coat Polysaccharide Biosynthesis Protein SpsA, Chain A"/>
    <property type="match status" value="1"/>
</dbReference>
<accession>A0A9X2KRL5</accession>
<protein>
    <submittedName>
        <fullName evidence="3">Glycosyltransferase</fullName>
        <ecNumber evidence="3">2.4.-.-</ecNumber>
    </submittedName>
</protein>
<organism evidence="3 4">
    <name type="scientific">Sphingomonas liriopis</name>
    <dbReference type="NCBI Taxonomy" id="2949094"/>
    <lineage>
        <taxon>Bacteria</taxon>
        <taxon>Pseudomonadati</taxon>
        <taxon>Pseudomonadota</taxon>
        <taxon>Alphaproteobacteria</taxon>
        <taxon>Sphingomonadales</taxon>
        <taxon>Sphingomonadaceae</taxon>
        <taxon>Sphingomonas</taxon>
    </lineage>
</organism>
<dbReference type="Pfam" id="PF00535">
    <property type="entry name" value="Glycos_transf_2"/>
    <property type="match status" value="1"/>
</dbReference>
<evidence type="ECO:0000256" key="1">
    <source>
        <dbReference type="SAM" id="MobiDB-lite"/>
    </source>
</evidence>
<dbReference type="EC" id="2.4.-.-" evidence="3"/>
<feature type="region of interest" description="Disordered" evidence="1">
    <location>
        <begin position="1"/>
        <end position="21"/>
    </location>
</feature>
<evidence type="ECO:0000313" key="3">
    <source>
        <dbReference type="EMBL" id="MCP3736150.1"/>
    </source>
</evidence>
<comment type="caution">
    <text evidence="3">The sequence shown here is derived from an EMBL/GenBank/DDBJ whole genome shotgun (WGS) entry which is preliminary data.</text>
</comment>
<keyword evidence="3" id="KW-0808">Transferase</keyword>
<name>A0A9X2KRL5_9SPHN</name>
<dbReference type="PANTHER" id="PTHR43685">
    <property type="entry name" value="GLYCOSYLTRANSFERASE"/>
    <property type="match status" value="1"/>
</dbReference>
<dbReference type="GO" id="GO:0016757">
    <property type="term" value="F:glycosyltransferase activity"/>
    <property type="evidence" value="ECO:0007669"/>
    <property type="project" value="UniProtKB-KW"/>
</dbReference>